<dbReference type="Proteomes" id="UP000064183">
    <property type="component" value="Chromosome"/>
</dbReference>
<dbReference type="AlphaFoldDB" id="A0A0U3D4E9"/>
<evidence type="ECO:0000313" key="1">
    <source>
        <dbReference type="EMBL" id="ALU95396.1"/>
    </source>
</evidence>
<dbReference type="RefSeq" id="WP_010061174.1">
    <property type="nucleotide sequence ID" value="NZ_CP013738.1"/>
</dbReference>
<dbReference type="KEGG" id="sgb:WQO_20015"/>
<dbReference type="Gene3D" id="3.10.450.50">
    <property type="match status" value="1"/>
</dbReference>
<proteinExistence type="predicted"/>
<reference evidence="1 2" key="1">
    <citation type="journal article" date="2012" name="J. Bacteriol.">
        <title>Draft genome sequence of Streptomyces globisporus C-1027, which produces an antitumor antibiotic consisting of a nine-membered enediyne with a chromoprotein.</title>
        <authorList>
            <person name="Wang L."/>
            <person name="Wang S."/>
            <person name="He Q."/>
            <person name="Yu T."/>
            <person name="Li Q."/>
            <person name="Hong B."/>
        </authorList>
    </citation>
    <scope>NUCLEOTIDE SEQUENCE [LARGE SCALE GENOMIC DNA]</scope>
    <source>
        <strain evidence="1 2">C-1027</strain>
    </source>
</reference>
<dbReference type="EMBL" id="CP013738">
    <property type="protein sequence ID" value="ALU95396.1"/>
    <property type="molecule type" value="Genomic_DNA"/>
</dbReference>
<sequence length="109" mass="11989">MTTSISDPVVEKFIAAVNAGDKDAFFADVLTEDATMSDDGSERDLAAWTEKEIFSPKANGRMKVVDASDDGRVLVVDYTNDTWGTMRTRWVFTVTGDRVSRFETGQAPS</sequence>
<organism evidence="1 2">
    <name type="scientific">Streptomyces globisporus C-1027</name>
    <dbReference type="NCBI Taxonomy" id="1172567"/>
    <lineage>
        <taxon>Bacteria</taxon>
        <taxon>Bacillati</taxon>
        <taxon>Actinomycetota</taxon>
        <taxon>Actinomycetes</taxon>
        <taxon>Kitasatosporales</taxon>
        <taxon>Streptomycetaceae</taxon>
        <taxon>Streptomyces</taxon>
    </lineage>
</organism>
<gene>
    <name evidence="1" type="ORF">WQO_20015</name>
</gene>
<dbReference type="SUPFAM" id="SSF54427">
    <property type="entry name" value="NTF2-like"/>
    <property type="match status" value="1"/>
</dbReference>
<protein>
    <recommendedName>
        <fullName evidence="3">SnoaL-like domain-containing protein</fullName>
    </recommendedName>
</protein>
<name>A0A0U3D4E9_STRGL</name>
<dbReference type="GeneID" id="27784664"/>
<evidence type="ECO:0000313" key="2">
    <source>
        <dbReference type="Proteomes" id="UP000064183"/>
    </source>
</evidence>
<evidence type="ECO:0008006" key="3">
    <source>
        <dbReference type="Google" id="ProtNLM"/>
    </source>
</evidence>
<accession>A0A0U3D4E9</accession>
<dbReference type="InterPro" id="IPR032710">
    <property type="entry name" value="NTF2-like_dom_sf"/>
</dbReference>